<dbReference type="PANTHER" id="PTHR22642">
    <property type="entry name" value="IMIDAZOLONEPROPIONASE"/>
    <property type="match status" value="1"/>
</dbReference>
<dbReference type="CDD" id="cd01300">
    <property type="entry name" value="YtcJ_like"/>
    <property type="match status" value="1"/>
</dbReference>
<evidence type="ECO:0000259" key="1">
    <source>
        <dbReference type="Pfam" id="PF07969"/>
    </source>
</evidence>
<feature type="domain" description="Amidohydrolase 3" evidence="1">
    <location>
        <begin position="58"/>
        <end position="516"/>
    </location>
</feature>
<dbReference type="Gene3D" id="3.20.20.140">
    <property type="entry name" value="Metal-dependent hydrolases"/>
    <property type="match status" value="1"/>
</dbReference>
<sequence length="524" mass="55888">MSSRALILTAGSVITMTDTPVSAVVIKDSTIAFAGTRENAIQRFPRCEIVDYGPRAAILPGFHDAHSHPEIVAENSLYVSLSAIDSDDRTVLAQRLTARSNQVGPGEWVRAVGFRPGQGRQQSVIDAHFLDQVCPRNPVYITHASSHWGVANSEAMALLGIPVDSAPTGAIYEKLHFDAVFPALAEGQPRCPRAPEAAIAANLRGLLRQYASLGITSTVDALAWPGSYALYQQLAQEEGLPVRVGLLIAHQHLKSIAGFADRSDNDLLRVIGVKLFADGALSGGTCLVDEPYSNTQDYNGDEVLGEDSLASAIEEVLDAGHSPAIHANGDLAVHRVLGAFERHRDRARELGARLRIEHCSLVRQADLPRMQSLGVIPVLFGTFIGVHGDLLLSLYGPERAERLIAARSLLDAGLVVAASSDSPAAPVAPLQGIQDLVTRRTSSGHKFARRQSISVTEAIGLYTVGAAHAAGEHHRIGRIQSGLEADLVVLADDPRAVSSESISDVEVIATWMAGQQTWSADNGT</sequence>
<reference evidence="2" key="1">
    <citation type="submission" date="2020-05" db="EMBL/GenBank/DDBJ databases">
        <authorList>
            <person name="Chiriac C."/>
            <person name="Salcher M."/>
            <person name="Ghai R."/>
            <person name="Kavagutti S V."/>
        </authorList>
    </citation>
    <scope>NUCLEOTIDE SEQUENCE</scope>
</reference>
<protein>
    <submittedName>
        <fullName evidence="2">Unannotated protein</fullName>
    </submittedName>
</protein>
<dbReference type="InterPro" id="IPR033932">
    <property type="entry name" value="YtcJ-like"/>
</dbReference>
<dbReference type="AlphaFoldDB" id="A0A6J7L0M8"/>
<dbReference type="EMBL" id="CAFBNE010000070">
    <property type="protein sequence ID" value="CAB4959304.1"/>
    <property type="molecule type" value="Genomic_DNA"/>
</dbReference>
<dbReference type="PANTHER" id="PTHR22642:SF2">
    <property type="entry name" value="PROTEIN LONG AFTER FAR-RED 3"/>
    <property type="match status" value="1"/>
</dbReference>
<name>A0A6J7L0M8_9ZZZZ</name>
<dbReference type="InterPro" id="IPR011059">
    <property type="entry name" value="Metal-dep_hydrolase_composite"/>
</dbReference>
<proteinExistence type="predicted"/>
<dbReference type="SUPFAM" id="SSF51338">
    <property type="entry name" value="Composite domain of metallo-dependent hydrolases"/>
    <property type="match status" value="1"/>
</dbReference>
<dbReference type="Gene3D" id="2.30.40.10">
    <property type="entry name" value="Urease, subunit C, domain 1"/>
    <property type="match status" value="1"/>
</dbReference>
<dbReference type="InterPro" id="IPR032466">
    <property type="entry name" value="Metal_Hydrolase"/>
</dbReference>
<organism evidence="2">
    <name type="scientific">freshwater metagenome</name>
    <dbReference type="NCBI Taxonomy" id="449393"/>
    <lineage>
        <taxon>unclassified sequences</taxon>
        <taxon>metagenomes</taxon>
        <taxon>ecological metagenomes</taxon>
    </lineage>
</organism>
<dbReference type="InterPro" id="IPR013108">
    <property type="entry name" value="Amidohydro_3"/>
</dbReference>
<dbReference type="Gene3D" id="3.10.310.70">
    <property type="match status" value="1"/>
</dbReference>
<accession>A0A6J7L0M8</accession>
<dbReference type="Pfam" id="PF07969">
    <property type="entry name" value="Amidohydro_3"/>
    <property type="match status" value="1"/>
</dbReference>
<evidence type="ECO:0000313" key="2">
    <source>
        <dbReference type="EMBL" id="CAB4959304.1"/>
    </source>
</evidence>
<dbReference type="GO" id="GO:0016810">
    <property type="term" value="F:hydrolase activity, acting on carbon-nitrogen (but not peptide) bonds"/>
    <property type="evidence" value="ECO:0007669"/>
    <property type="project" value="InterPro"/>
</dbReference>
<dbReference type="SUPFAM" id="SSF51556">
    <property type="entry name" value="Metallo-dependent hydrolases"/>
    <property type="match status" value="1"/>
</dbReference>
<gene>
    <name evidence="2" type="ORF">UFOPK3772_02088</name>
</gene>